<proteinExistence type="predicted"/>
<name>A0A143DDE0_9PROT</name>
<dbReference type="OrthoDB" id="9808959at2"/>
<evidence type="ECO:0000259" key="1">
    <source>
        <dbReference type="PROSITE" id="PS51750"/>
    </source>
</evidence>
<dbReference type="SMART" id="SM01040">
    <property type="entry name" value="Bro-N"/>
    <property type="match status" value="1"/>
</dbReference>
<dbReference type="Pfam" id="PF02498">
    <property type="entry name" value="Bro-N"/>
    <property type="match status" value="1"/>
</dbReference>
<dbReference type="PANTHER" id="PTHR36180:SF2">
    <property type="entry name" value="BRO FAMILY PROTEIN"/>
    <property type="match status" value="1"/>
</dbReference>
<protein>
    <recommendedName>
        <fullName evidence="1">Bro-N domain-containing protein</fullName>
    </recommendedName>
</protein>
<evidence type="ECO:0000313" key="3">
    <source>
        <dbReference type="Proteomes" id="UP000076066"/>
    </source>
</evidence>
<organism evidence="2 3">
    <name type="scientific">Haematospirillum jordaniae</name>
    <dbReference type="NCBI Taxonomy" id="1549855"/>
    <lineage>
        <taxon>Bacteria</taxon>
        <taxon>Pseudomonadati</taxon>
        <taxon>Pseudomonadota</taxon>
        <taxon>Alphaproteobacteria</taxon>
        <taxon>Rhodospirillales</taxon>
        <taxon>Novispirillaceae</taxon>
        <taxon>Haematospirillum</taxon>
    </lineage>
</organism>
<dbReference type="KEGG" id="hjo:AY555_02830"/>
<dbReference type="PANTHER" id="PTHR36180">
    <property type="entry name" value="DNA-BINDING PROTEIN-RELATED-RELATED"/>
    <property type="match status" value="1"/>
</dbReference>
<dbReference type="AlphaFoldDB" id="A0A143DDE0"/>
<keyword evidence="3" id="KW-1185">Reference proteome</keyword>
<dbReference type="STRING" id="1549855.AY555_02830"/>
<dbReference type="InterPro" id="IPR003497">
    <property type="entry name" value="BRO_N_domain"/>
</dbReference>
<dbReference type="EMBL" id="CP014525">
    <property type="protein sequence ID" value="AMW34293.1"/>
    <property type="molecule type" value="Genomic_DNA"/>
</dbReference>
<dbReference type="Pfam" id="PF03288">
    <property type="entry name" value="Pox_D5"/>
    <property type="match status" value="1"/>
</dbReference>
<dbReference type="RefSeq" id="WP_066133176.1">
    <property type="nucleotide sequence ID" value="NZ_CP014525.1"/>
</dbReference>
<gene>
    <name evidence="2" type="ORF">AY555_02830</name>
</gene>
<feature type="domain" description="Bro-N" evidence="1">
    <location>
        <begin position="13"/>
        <end position="121"/>
    </location>
</feature>
<accession>A0A143DDE0</accession>
<dbReference type="GeneID" id="53316085"/>
<dbReference type="Proteomes" id="UP000076066">
    <property type="component" value="Chromosome"/>
</dbReference>
<sequence length="260" mass="28857">MHSNNATPESNGVTMIPFVFEGCNVRTIVDENGEPWFVAKDVCDVLGYSNPRDAIAKHCKAATLINLSTVADRDGISGNPNVTIIPERDVYRLIMRSRLPAAERFEEWVVGEVLPSIRMTGCYHIDAEPERPDVSVANMDRSDLRTWIALVSECRSTWGRPAAQYIWNKAPLPQVDDIVRAVEASAGETSVAAFLRETVVEAVGSRIQASAFYRLYKTWCDKNGHSAVTMTAFGREVVTRGLHKVRMGTVWYHDIAVSGV</sequence>
<evidence type="ECO:0000313" key="2">
    <source>
        <dbReference type="EMBL" id="AMW34293.1"/>
    </source>
</evidence>
<reference evidence="2 3" key="1">
    <citation type="submission" date="2016-02" db="EMBL/GenBank/DDBJ databases">
        <title>Complete Genome of H5569, the type strain of the newly described species Haematospirillium jordaniae.</title>
        <authorList>
            <person name="Nicholson A.C."/>
            <person name="Humrighouse B.W."/>
            <person name="Loparov V."/>
            <person name="McQuiston J.R."/>
        </authorList>
    </citation>
    <scope>NUCLEOTIDE SEQUENCE [LARGE SCALE GENOMIC DNA]</scope>
    <source>
        <strain evidence="2 3">H5569</strain>
    </source>
</reference>
<dbReference type="InterPro" id="IPR004968">
    <property type="entry name" value="DNA_primase/NTPase_C"/>
</dbReference>
<dbReference type="PROSITE" id="PS51750">
    <property type="entry name" value="BRO_N"/>
    <property type="match status" value="1"/>
</dbReference>